<sequence>MTTSYAELPLVVPGPDSPSIEPGLVVASYQGTVNRYGAPTWPMAALIDNPSAPRETIHWTKFPDTTREEFRLIAWHMVNRALPDTFLVGKVPSWRTRQSAPSIYQAVLSWRTFAEWLDKRGITSLDACTEEIFHDYGLHLSRKRGTSRSTVGSHLTALTRLWAFDEGSVLPREIAEPPWNREGRDDYLPAATSSGGENATEPVSPDTMGPLLIWALRVVEDFANDILAAWAEKQRLTTRAAEAKSTPESRTLLKSYFNDLVERGQPIPTHDHPSGRRFALTYIAGIHGATHGQTGNVVGSRGSGMALEQYMLSNPGDCPLDIPITGLVEGKPWKQSLDFTEATAMMRHLGTAAFITLSYLTGMRPGEVLGLRTGCCPDPESGRHLIHGHVYKTATDENGNHRSEGELRDVPWVAIAPVVSAIRVLERIVPDGALLFDGAAHDFLTKRRFVGSVTYSSWRGRVEDFAAWASDLAQSLNRPHESVPADPNGAIGTERFRR</sequence>
<organism evidence="3 4">
    <name type="scientific">Streptomyces luteolus</name>
    <dbReference type="NCBI Taxonomy" id="3043615"/>
    <lineage>
        <taxon>Bacteria</taxon>
        <taxon>Bacillati</taxon>
        <taxon>Actinomycetota</taxon>
        <taxon>Actinomycetes</taxon>
        <taxon>Kitasatosporales</taxon>
        <taxon>Streptomycetaceae</taxon>
        <taxon>Streptomyces</taxon>
    </lineage>
</organism>
<dbReference type="SUPFAM" id="SSF56349">
    <property type="entry name" value="DNA breaking-rejoining enzymes"/>
    <property type="match status" value="1"/>
</dbReference>
<dbReference type="Gene3D" id="1.10.150.130">
    <property type="match status" value="1"/>
</dbReference>
<protein>
    <submittedName>
        <fullName evidence="3">Integrase</fullName>
    </submittedName>
</protein>
<feature type="non-terminal residue" evidence="3">
    <location>
        <position position="498"/>
    </location>
</feature>
<dbReference type="InterPro" id="IPR010998">
    <property type="entry name" value="Integrase_recombinase_N"/>
</dbReference>
<dbReference type="InterPro" id="IPR011010">
    <property type="entry name" value="DNA_brk_join_enz"/>
</dbReference>
<evidence type="ECO:0000313" key="3">
    <source>
        <dbReference type="EMBL" id="MDI3424335.1"/>
    </source>
</evidence>
<dbReference type="Proteomes" id="UP001237105">
    <property type="component" value="Unassembled WGS sequence"/>
</dbReference>
<evidence type="ECO:0000256" key="2">
    <source>
        <dbReference type="SAM" id="MobiDB-lite"/>
    </source>
</evidence>
<feature type="region of interest" description="Disordered" evidence="2">
    <location>
        <begin position="175"/>
        <end position="204"/>
    </location>
</feature>
<dbReference type="EMBL" id="JASCIS010000093">
    <property type="protein sequence ID" value="MDI3424335.1"/>
    <property type="molecule type" value="Genomic_DNA"/>
</dbReference>
<comment type="caution">
    <text evidence="3">The sequence shown here is derived from an EMBL/GenBank/DDBJ whole genome shotgun (WGS) entry which is preliminary data.</text>
</comment>
<evidence type="ECO:0000313" key="4">
    <source>
        <dbReference type="Proteomes" id="UP001237105"/>
    </source>
</evidence>
<name>A0ABT6T8X7_9ACTN</name>
<evidence type="ECO:0000256" key="1">
    <source>
        <dbReference type="ARBA" id="ARBA00023125"/>
    </source>
</evidence>
<keyword evidence="4" id="KW-1185">Reference proteome</keyword>
<dbReference type="RefSeq" id="WP_282540154.1">
    <property type="nucleotide sequence ID" value="NZ_JASCIS010000093.1"/>
</dbReference>
<gene>
    <name evidence="3" type="ORF">QIT00_38465</name>
</gene>
<keyword evidence="1" id="KW-0238">DNA-binding</keyword>
<feature type="region of interest" description="Disordered" evidence="2">
    <location>
        <begin position="476"/>
        <end position="498"/>
    </location>
</feature>
<reference evidence="3 4" key="1">
    <citation type="submission" date="2023-05" db="EMBL/GenBank/DDBJ databases">
        <title>Draft genome sequence of Streptomyces sp. B-S-A12 isolated from a cave soil in Thailand.</title>
        <authorList>
            <person name="Chamroensaksri N."/>
            <person name="Muangham S."/>
        </authorList>
    </citation>
    <scope>NUCLEOTIDE SEQUENCE [LARGE SCALE GENOMIC DNA]</scope>
    <source>
        <strain evidence="3 4">B-S-A12</strain>
    </source>
</reference>
<accession>A0ABT6T8X7</accession>
<proteinExistence type="predicted"/>
<feature type="compositionally biased region" description="Basic and acidic residues" evidence="2">
    <location>
        <begin position="175"/>
        <end position="187"/>
    </location>
</feature>